<name>A0AAE2YPF3_9PROT</name>
<dbReference type="AlphaFoldDB" id="A0AAE2YPF3"/>
<dbReference type="Proteomes" id="UP001197378">
    <property type="component" value="Unassembled WGS sequence"/>
</dbReference>
<accession>A0AAE2YPF3</accession>
<proteinExistence type="predicted"/>
<dbReference type="GO" id="GO:0042834">
    <property type="term" value="F:peptidoglycan binding"/>
    <property type="evidence" value="ECO:0007669"/>
    <property type="project" value="InterPro"/>
</dbReference>
<keyword evidence="2" id="KW-0472">Membrane</keyword>
<dbReference type="InterPro" id="IPR007730">
    <property type="entry name" value="SPOR-like_dom"/>
</dbReference>
<gene>
    <name evidence="4" type="ORF">HFQ13_05030</name>
</gene>
<dbReference type="SUPFAM" id="SSF110997">
    <property type="entry name" value="Sporulation related repeat"/>
    <property type="match status" value="1"/>
</dbReference>
<dbReference type="EMBL" id="JAAXYO010000048">
    <property type="protein sequence ID" value="MBU2787575.1"/>
    <property type="molecule type" value="Genomic_DNA"/>
</dbReference>
<feature type="transmembrane region" description="Helical" evidence="2">
    <location>
        <begin position="50"/>
        <end position="69"/>
    </location>
</feature>
<sequence length="266" mass="27815">MRDYKGHSSRQPPAEEHRPPIPRAQPAPLAAETDDDVDIAPVPRRSGHGWIWLLLIAFLLLSGAVWWWVASLPMASGQLGLLPSVAKRPTSSANSPATRPAFSVSSTIAAAKSSNNTAAAQNNAVAAPVSSATASTQSTVHFNFYRILPQMKVDIPADILGSGPGIPSAPTSSAAAGVPVRIQVGALNNLAGAQVIRERLELLGIPSYLQKLRGNDGASYYLVFTRRYASPADAQAALTKIRGMGVTPLLQPVSPALSVPSAPPAP</sequence>
<dbReference type="InterPro" id="IPR036680">
    <property type="entry name" value="SPOR-like_sf"/>
</dbReference>
<dbReference type="RefSeq" id="WP_215872929.1">
    <property type="nucleotide sequence ID" value="NZ_JAAXYO010000048.1"/>
</dbReference>
<feature type="region of interest" description="Disordered" evidence="1">
    <location>
        <begin position="1"/>
        <end position="33"/>
    </location>
</feature>
<evidence type="ECO:0000256" key="1">
    <source>
        <dbReference type="SAM" id="MobiDB-lite"/>
    </source>
</evidence>
<evidence type="ECO:0000313" key="5">
    <source>
        <dbReference type="Proteomes" id="UP001197378"/>
    </source>
</evidence>
<evidence type="ECO:0000256" key="2">
    <source>
        <dbReference type="SAM" id="Phobius"/>
    </source>
</evidence>
<evidence type="ECO:0000313" key="4">
    <source>
        <dbReference type="EMBL" id="MBU2787575.1"/>
    </source>
</evidence>
<dbReference type="PROSITE" id="PS51724">
    <property type="entry name" value="SPOR"/>
    <property type="match status" value="1"/>
</dbReference>
<organism evidence="4 5">
    <name type="scientific">Igneacidithiobacillus copahuensis</name>
    <dbReference type="NCBI Taxonomy" id="2724909"/>
    <lineage>
        <taxon>Bacteria</taxon>
        <taxon>Pseudomonadati</taxon>
        <taxon>Pseudomonadota</taxon>
        <taxon>Acidithiobacillia</taxon>
        <taxon>Acidithiobacillales</taxon>
        <taxon>Acidithiobacillaceae</taxon>
        <taxon>Igneacidithiobacillus</taxon>
    </lineage>
</organism>
<feature type="domain" description="SPOR" evidence="3">
    <location>
        <begin position="174"/>
        <end position="256"/>
    </location>
</feature>
<comment type="caution">
    <text evidence="4">The sequence shown here is derived from an EMBL/GenBank/DDBJ whole genome shotgun (WGS) entry which is preliminary data.</text>
</comment>
<keyword evidence="2" id="KW-1133">Transmembrane helix</keyword>
<protein>
    <submittedName>
        <fullName evidence="4">SPOR domain-containing protein</fullName>
    </submittedName>
</protein>
<dbReference type="Pfam" id="PF05036">
    <property type="entry name" value="SPOR"/>
    <property type="match status" value="1"/>
</dbReference>
<keyword evidence="5" id="KW-1185">Reference proteome</keyword>
<evidence type="ECO:0000259" key="3">
    <source>
        <dbReference type="PROSITE" id="PS51724"/>
    </source>
</evidence>
<keyword evidence="2" id="KW-0812">Transmembrane</keyword>
<dbReference type="Gene3D" id="3.30.70.1070">
    <property type="entry name" value="Sporulation related repeat"/>
    <property type="match status" value="1"/>
</dbReference>
<reference evidence="4" key="1">
    <citation type="journal article" date="2021" name="ISME J.">
        <title>Genomic evolution of the class Acidithiobacillia: deep-branching Proteobacteria living in extreme acidic conditions.</title>
        <authorList>
            <person name="Moya-Beltran A."/>
            <person name="Beard S."/>
            <person name="Rojas-Villalobos C."/>
            <person name="Issotta F."/>
            <person name="Gallardo Y."/>
            <person name="Ulloa R."/>
            <person name="Giaveno A."/>
            <person name="Degli Esposti M."/>
            <person name="Johnson D.B."/>
            <person name="Quatrini R."/>
        </authorList>
    </citation>
    <scope>NUCLEOTIDE SEQUENCE</scope>
    <source>
        <strain evidence="4">VAN18-1</strain>
    </source>
</reference>